<dbReference type="GO" id="GO:0003677">
    <property type="term" value="F:DNA binding"/>
    <property type="evidence" value="ECO:0007669"/>
    <property type="project" value="UniProtKB-KW"/>
</dbReference>
<accession>A0A934KGM1</accession>
<evidence type="ECO:0000256" key="2">
    <source>
        <dbReference type="ARBA" id="ARBA00023125"/>
    </source>
</evidence>
<sequence length="213" mass="23318">MRSYGEYCALAKGLDVIGERWTLLIVRELLVRGPCRYTDLRFGLPGIATNLLAERLRELELAGVIRREAAPPPVATALFHLTKRGEELEPVMRAIGSWGAPLLAEARDEDEFRSHWLALPANYSLVDGRPDLAPITIQVHTGDQPMVLEVGGTVRARPGVAEHADGVLTGQHKLILGVLQGRLDLRQAQAEGLQFEGDPEVLSRLRPLSAAVV</sequence>
<evidence type="ECO:0000259" key="4">
    <source>
        <dbReference type="PROSITE" id="PS51118"/>
    </source>
</evidence>
<evidence type="ECO:0000256" key="1">
    <source>
        <dbReference type="ARBA" id="ARBA00023015"/>
    </source>
</evidence>
<evidence type="ECO:0000256" key="3">
    <source>
        <dbReference type="ARBA" id="ARBA00023163"/>
    </source>
</evidence>
<dbReference type="InterPro" id="IPR036390">
    <property type="entry name" value="WH_DNA-bd_sf"/>
</dbReference>
<dbReference type="Gene3D" id="1.10.10.10">
    <property type="entry name" value="Winged helix-like DNA-binding domain superfamily/Winged helix DNA-binding domain"/>
    <property type="match status" value="1"/>
</dbReference>
<protein>
    <submittedName>
        <fullName evidence="5">Helix-turn-helix transcriptional regulator</fullName>
    </submittedName>
</protein>
<keyword evidence="3" id="KW-0804">Transcription</keyword>
<dbReference type="AlphaFoldDB" id="A0A934KGM1"/>
<name>A0A934KGM1_9BACT</name>
<dbReference type="EMBL" id="JAEKNQ010000019">
    <property type="protein sequence ID" value="MBJ7602258.1"/>
    <property type="molecule type" value="Genomic_DNA"/>
</dbReference>
<reference evidence="5 6" key="1">
    <citation type="submission" date="2020-10" db="EMBL/GenBank/DDBJ databases">
        <title>Ca. Dormibacterota MAGs.</title>
        <authorList>
            <person name="Montgomery K."/>
        </authorList>
    </citation>
    <scope>NUCLEOTIDE SEQUENCE [LARGE SCALE GENOMIC DNA]</scope>
    <source>
        <strain evidence="5">SC8811_S16_3</strain>
    </source>
</reference>
<comment type="caution">
    <text evidence="5">The sequence shown here is derived from an EMBL/GenBank/DDBJ whole genome shotgun (WGS) entry which is preliminary data.</text>
</comment>
<dbReference type="InterPro" id="IPR002577">
    <property type="entry name" value="HTH_HxlR"/>
</dbReference>
<dbReference type="InterPro" id="IPR036388">
    <property type="entry name" value="WH-like_DNA-bd_sf"/>
</dbReference>
<keyword evidence="1" id="KW-0805">Transcription regulation</keyword>
<feature type="domain" description="HTH hxlR-type" evidence="4">
    <location>
        <begin position="8"/>
        <end position="107"/>
    </location>
</feature>
<dbReference type="Pfam" id="PF01638">
    <property type="entry name" value="HxlR"/>
    <property type="match status" value="1"/>
</dbReference>
<dbReference type="Proteomes" id="UP000620075">
    <property type="component" value="Unassembled WGS sequence"/>
</dbReference>
<dbReference type="SUPFAM" id="SSF46785">
    <property type="entry name" value="Winged helix' DNA-binding domain"/>
    <property type="match status" value="1"/>
</dbReference>
<proteinExistence type="predicted"/>
<organism evidence="5 6">
    <name type="scientific">Candidatus Dormiibacter inghamiae</name>
    <dbReference type="NCBI Taxonomy" id="3127013"/>
    <lineage>
        <taxon>Bacteria</taxon>
        <taxon>Bacillati</taxon>
        <taxon>Candidatus Dormiibacterota</taxon>
        <taxon>Candidatus Dormibacteria</taxon>
        <taxon>Candidatus Dormibacterales</taxon>
        <taxon>Candidatus Dormibacteraceae</taxon>
        <taxon>Candidatus Dormiibacter</taxon>
    </lineage>
</organism>
<dbReference type="PANTHER" id="PTHR33204">
    <property type="entry name" value="TRANSCRIPTIONAL REGULATOR, MARR FAMILY"/>
    <property type="match status" value="1"/>
</dbReference>
<dbReference type="RefSeq" id="WP_338176661.1">
    <property type="nucleotide sequence ID" value="NZ_JAEKNQ010000019.1"/>
</dbReference>
<dbReference type="PROSITE" id="PS51118">
    <property type="entry name" value="HTH_HXLR"/>
    <property type="match status" value="1"/>
</dbReference>
<keyword evidence="2" id="KW-0238">DNA-binding</keyword>
<evidence type="ECO:0000313" key="5">
    <source>
        <dbReference type="EMBL" id="MBJ7602258.1"/>
    </source>
</evidence>
<dbReference type="PANTHER" id="PTHR33204:SF18">
    <property type="entry name" value="TRANSCRIPTIONAL REGULATORY PROTEIN"/>
    <property type="match status" value="1"/>
</dbReference>
<evidence type="ECO:0000313" key="6">
    <source>
        <dbReference type="Proteomes" id="UP000620075"/>
    </source>
</evidence>
<gene>
    <name evidence="5" type="ORF">JF888_03550</name>
</gene>